<dbReference type="InterPro" id="IPR000073">
    <property type="entry name" value="AB_hydrolase_1"/>
</dbReference>
<feature type="transmembrane region" description="Helical" evidence="1">
    <location>
        <begin position="7"/>
        <end position="28"/>
    </location>
</feature>
<comment type="caution">
    <text evidence="3">The sequence shown here is derived from an EMBL/GenBank/DDBJ whole genome shotgun (WGS) entry which is preliminary data.</text>
</comment>
<accession>A0A430B9A0</accession>
<dbReference type="GeneID" id="95579706"/>
<dbReference type="PANTHER" id="PTHR42886:SF29">
    <property type="entry name" value="PUMMELIG, ISOFORM A"/>
    <property type="match status" value="1"/>
</dbReference>
<dbReference type="Gene3D" id="3.40.50.1820">
    <property type="entry name" value="alpha/beta hydrolase"/>
    <property type="match status" value="1"/>
</dbReference>
<evidence type="ECO:0000256" key="1">
    <source>
        <dbReference type="SAM" id="Phobius"/>
    </source>
</evidence>
<dbReference type="Proteomes" id="UP000288028">
    <property type="component" value="Unassembled WGS sequence"/>
</dbReference>
<keyword evidence="4" id="KW-1185">Reference proteome</keyword>
<evidence type="ECO:0000313" key="4">
    <source>
        <dbReference type="Proteomes" id="UP000288028"/>
    </source>
</evidence>
<dbReference type="RefSeq" id="WP_126791256.1">
    <property type="nucleotide sequence ID" value="NZ_CP060720.1"/>
</dbReference>
<dbReference type="AlphaFoldDB" id="A0A430B9A0"/>
<dbReference type="OrthoDB" id="1817159at2"/>
<keyword evidence="1" id="KW-0472">Membrane</keyword>
<dbReference type="EMBL" id="NGKB01000001">
    <property type="protein sequence ID" value="RSU16930.1"/>
    <property type="molecule type" value="Genomic_DNA"/>
</dbReference>
<name>A0A430B9A0_9ENTE</name>
<evidence type="ECO:0000259" key="2">
    <source>
        <dbReference type="Pfam" id="PF00561"/>
    </source>
</evidence>
<dbReference type="Pfam" id="PF00561">
    <property type="entry name" value="Abhydrolase_1"/>
    <property type="match status" value="1"/>
</dbReference>
<organism evidence="3 4">
    <name type="scientific">Vagococcus carniphilus</name>
    <dbReference type="NCBI Taxonomy" id="218144"/>
    <lineage>
        <taxon>Bacteria</taxon>
        <taxon>Bacillati</taxon>
        <taxon>Bacillota</taxon>
        <taxon>Bacilli</taxon>
        <taxon>Lactobacillales</taxon>
        <taxon>Enterococcaceae</taxon>
        <taxon>Vagococcus</taxon>
    </lineage>
</organism>
<feature type="domain" description="AB hydrolase-1" evidence="2">
    <location>
        <begin position="66"/>
        <end position="174"/>
    </location>
</feature>
<proteinExistence type="predicted"/>
<keyword evidence="1" id="KW-1133">Transmembrane helix</keyword>
<dbReference type="InterPro" id="IPR029058">
    <property type="entry name" value="AB_hydrolase_fold"/>
</dbReference>
<keyword evidence="1" id="KW-0812">Transmembrane</keyword>
<reference evidence="3 4" key="1">
    <citation type="submission" date="2017-05" db="EMBL/GenBank/DDBJ databases">
        <title>Vagococcus spp. assemblies.</title>
        <authorList>
            <person name="Gulvik C.A."/>
        </authorList>
    </citation>
    <scope>NUCLEOTIDE SEQUENCE [LARGE SCALE GENOMIC DNA]</scope>
    <source>
        <strain evidence="3 4">SS1714</strain>
    </source>
</reference>
<evidence type="ECO:0000313" key="3">
    <source>
        <dbReference type="EMBL" id="RSU16930.1"/>
    </source>
</evidence>
<sequence>MKKVMKRIGIILTIIVGIIVLIFLGIFINNKIQLAREAKKIDPVGEKITVNDQKMNIQIYGDKKETIVLLPGFMTTSPIIDFKPLTDELKKDFRVVVVEPFGYGLSDDTTKERSVENLTEEIHTALKSKGIDDYTLMAHSISGIYSLEYIKKYPKEVNAFIGIDSSLPSQGNADDNGEAMIKFLSSSGLYRVLAMASPDLLSIPEGVDNKLAEQYKYISFKNIGSTATINEAKSMPENFSKTKKISYTKNFPVLYLLATESTDPDPSWEKIHREMIEGNKQAELKILEGDHYLHHTKAKEIAEDTKQFLTHNK</sequence>
<gene>
    <name evidence="3" type="ORF">CBF28_01720</name>
</gene>
<protein>
    <recommendedName>
        <fullName evidence="2">AB hydrolase-1 domain-containing protein</fullName>
    </recommendedName>
</protein>
<dbReference type="PANTHER" id="PTHR42886">
    <property type="entry name" value="RE40534P-RELATED"/>
    <property type="match status" value="1"/>
</dbReference>
<dbReference type="SUPFAM" id="SSF53474">
    <property type="entry name" value="alpha/beta-Hydrolases"/>
    <property type="match status" value="1"/>
</dbReference>